<keyword evidence="1" id="KW-1133">Transmembrane helix</keyword>
<feature type="transmembrane region" description="Helical" evidence="1">
    <location>
        <begin position="20"/>
        <end position="38"/>
    </location>
</feature>
<evidence type="ECO:0000313" key="2">
    <source>
        <dbReference type="EMBL" id="KAH9416567.1"/>
    </source>
</evidence>
<name>A0ABQ8J227_DERPT</name>
<reference evidence="2 3" key="1">
    <citation type="journal article" date="2018" name="J. Allergy Clin. Immunol.">
        <title>High-quality assembly of Dermatophagoides pteronyssinus genome and transcriptome reveals a wide range of novel allergens.</title>
        <authorList>
            <person name="Liu X.Y."/>
            <person name="Yang K.Y."/>
            <person name="Wang M.Q."/>
            <person name="Kwok J.S."/>
            <person name="Zeng X."/>
            <person name="Yang Z."/>
            <person name="Xiao X.J."/>
            <person name="Lau C.P."/>
            <person name="Li Y."/>
            <person name="Huang Z.M."/>
            <person name="Ba J.G."/>
            <person name="Yim A.K."/>
            <person name="Ouyang C.Y."/>
            <person name="Ngai S.M."/>
            <person name="Chan T.F."/>
            <person name="Leung E.L."/>
            <person name="Liu L."/>
            <person name="Liu Z.G."/>
            <person name="Tsui S.K."/>
        </authorList>
    </citation>
    <scope>NUCLEOTIDE SEQUENCE [LARGE SCALE GENOMIC DNA]</scope>
    <source>
        <strain evidence="2">Derp</strain>
    </source>
</reference>
<protein>
    <submittedName>
        <fullName evidence="2">Uncharacterized protein</fullName>
    </submittedName>
</protein>
<dbReference type="EMBL" id="NJHN03000090">
    <property type="protein sequence ID" value="KAH9416567.1"/>
    <property type="molecule type" value="Genomic_DNA"/>
</dbReference>
<proteinExistence type="predicted"/>
<gene>
    <name evidence="2" type="ORF">DERP_009930</name>
</gene>
<keyword evidence="1" id="KW-0812">Transmembrane</keyword>
<sequence>MLLNERLITRKQWGIRIGDLTVVTKWVFMRLIILYARFTLLANRLS</sequence>
<keyword evidence="1" id="KW-0472">Membrane</keyword>
<keyword evidence="3" id="KW-1185">Reference proteome</keyword>
<dbReference type="Proteomes" id="UP000887458">
    <property type="component" value="Unassembled WGS sequence"/>
</dbReference>
<accession>A0ABQ8J227</accession>
<comment type="caution">
    <text evidence="2">The sequence shown here is derived from an EMBL/GenBank/DDBJ whole genome shotgun (WGS) entry which is preliminary data.</text>
</comment>
<reference evidence="2 3" key="2">
    <citation type="journal article" date="2022" name="Mol. Biol. Evol.">
        <title>Comparative Genomics Reveals Insights into the Divergent Evolution of Astigmatic Mites and Household Pest Adaptations.</title>
        <authorList>
            <person name="Xiong Q."/>
            <person name="Wan A.T."/>
            <person name="Liu X."/>
            <person name="Fung C.S."/>
            <person name="Xiao X."/>
            <person name="Malainual N."/>
            <person name="Hou J."/>
            <person name="Wang L."/>
            <person name="Wang M."/>
            <person name="Yang K.Y."/>
            <person name="Cui Y."/>
            <person name="Leung E.L."/>
            <person name="Nong W."/>
            <person name="Shin S.K."/>
            <person name="Au S.W."/>
            <person name="Jeong K.Y."/>
            <person name="Chew F.T."/>
            <person name="Hui J.H."/>
            <person name="Leung T.F."/>
            <person name="Tungtrongchitr A."/>
            <person name="Zhong N."/>
            <person name="Liu Z."/>
            <person name="Tsui S.K."/>
        </authorList>
    </citation>
    <scope>NUCLEOTIDE SEQUENCE [LARGE SCALE GENOMIC DNA]</scope>
    <source>
        <strain evidence="2">Derp</strain>
    </source>
</reference>
<organism evidence="2 3">
    <name type="scientific">Dermatophagoides pteronyssinus</name>
    <name type="common">European house dust mite</name>
    <dbReference type="NCBI Taxonomy" id="6956"/>
    <lineage>
        <taxon>Eukaryota</taxon>
        <taxon>Metazoa</taxon>
        <taxon>Ecdysozoa</taxon>
        <taxon>Arthropoda</taxon>
        <taxon>Chelicerata</taxon>
        <taxon>Arachnida</taxon>
        <taxon>Acari</taxon>
        <taxon>Acariformes</taxon>
        <taxon>Sarcoptiformes</taxon>
        <taxon>Astigmata</taxon>
        <taxon>Psoroptidia</taxon>
        <taxon>Analgoidea</taxon>
        <taxon>Pyroglyphidae</taxon>
        <taxon>Dermatophagoidinae</taxon>
        <taxon>Dermatophagoides</taxon>
    </lineage>
</organism>
<evidence type="ECO:0000313" key="3">
    <source>
        <dbReference type="Proteomes" id="UP000887458"/>
    </source>
</evidence>
<evidence type="ECO:0000256" key="1">
    <source>
        <dbReference type="SAM" id="Phobius"/>
    </source>
</evidence>